<gene>
    <name evidence="1" type="ORF">AB2U05_00035</name>
</gene>
<evidence type="ECO:0000313" key="1">
    <source>
        <dbReference type="EMBL" id="XDQ76979.1"/>
    </source>
</evidence>
<proteinExistence type="predicted"/>
<organism evidence="1">
    <name type="scientific">Streptomyces sp. Y1</name>
    <dbReference type="NCBI Taxonomy" id="3238634"/>
    <lineage>
        <taxon>Bacteria</taxon>
        <taxon>Bacillati</taxon>
        <taxon>Actinomycetota</taxon>
        <taxon>Actinomycetes</taxon>
        <taxon>Kitasatosporales</taxon>
        <taxon>Streptomycetaceae</taxon>
        <taxon>Streptomyces</taxon>
    </lineage>
</organism>
<dbReference type="AlphaFoldDB" id="A0AB39TC62"/>
<dbReference type="EMBL" id="CP163445">
    <property type="protein sequence ID" value="XDQ76979.1"/>
    <property type="molecule type" value="Genomic_DNA"/>
</dbReference>
<reference evidence="1" key="1">
    <citation type="submission" date="2024-07" db="EMBL/GenBank/DDBJ databases">
        <authorList>
            <person name="Yu S.T."/>
        </authorList>
    </citation>
    <scope>NUCLEOTIDE SEQUENCE</scope>
    <source>
        <strain evidence="1">Y1</strain>
    </source>
</reference>
<dbReference type="SUPFAM" id="SSF56059">
    <property type="entry name" value="Glutathione synthetase ATP-binding domain-like"/>
    <property type="match status" value="1"/>
</dbReference>
<sequence length="444" mass="48434">MTTPATPWYGTQPPPLHTRLPLPDVARHLTALRDGEYANLVPSERSLHPVVLPPASWRELFTATATLLSLLRRALFTAAPDPASRIAALGADPALYPLTVTGPLEERYATCIARPDVLIETGGGPKFIEFNIGSGIGGVVDTALHTRAWTHALGGPDTTPLTAPDPLAVRDTLLARAVRDLHAPPAVALLGTRRDYPAGRYFELQLDSLRRHGLEAEFFEPEDLPADPTRYKVGLRHLTILEWQRHGIDLAPVRAALDAGCALIATQSAYLVANKKVLAWISEGRPWMSETERAAVERYLPWTRVLADRPARHRGRTRPLPELLLDHPEDYVLKPAIGMSGQQVLVGRTCEPRLWRETVTRAAAAEDHIVQEHVEPAPITMEFAADDQATTTFHAPVQPVFSPFLFDGRPAGCLVRYLPPGGEGVVSILGHGALANAALTHRSA</sequence>
<accession>A0AB39TC62</accession>
<protein>
    <recommendedName>
        <fullName evidence="2">Circularly permuted type 2 ATP-grasp protein</fullName>
    </recommendedName>
</protein>
<name>A0AB39TC62_9ACTN</name>
<dbReference type="RefSeq" id="WP_369181999.1">
    <property type="nucleotide sequence ID" value="NZ_CP163445.1"/>
</dbReference>
<evidence type="ECO:0008006" key="2">
    <source>
        <dbReference type="Google" id="ProtNLM"/>
    </source>
</evidence>